<name>A0A1H9F937_9PSEU</name>
<organism evidence="1 2">
    <name type="scientific">Lentzea flaviverrucosa</name>
    <dbReference type="NCBI Taxonomy" id="200379"/>
    <lineage>
        <taxon>Bacteria</taxon>
        <taxon>Bacillati</taxon>
        <taxon>Actinomycetota</taxon>
        <taxon>Actinomycetes</taxon>
        <taxon>Pseudonocardiales</taxon>
        <taxon>Pseudonocardiaceae</taxon>
        <taxon>Lentzea</taxon>
    </lineage>
</organism>
<dbReference type="Proteomes" id="UP000199028">
    <property type="component" value="Unassembled WGS sequence"/>
</dbReference>
<sequence length="136" mass="14884">MTETAAAWRMHVFSGASRPVAMALFGLPRSVVDSEWYLLLLDNGDKVGVHLFTRHQDRAQVLSHEWTASRLGDLPTAVEQVARGNGTTADVEAVLWKWSDPVTSGPSLAPISARGAFGRPFDNLRGETMRAVVLVR</sequence>
<dbReference type="AlphaFoldDB" id="A0A1H9F937"/>
<dbReference type="EMBL" id="FOFT01000002">
    <property type="protein sequence ID" value="SEQ34389.1"/>
    <property type="molecule type" value="Genomic_DNA"/>
</dbReference>
<keyword evidence="2" id="KW-1185">Reference proteome</keyword>
<gene>
    <name evidence="1" type="ORF">SAMN05216195_102195</name>
</gene>
<proteinExistence type="predicted"/>
<evidence type="ECO:0000313" key="1">
    <source>
        <dbReference type="EMBL" id="SEQ34389.1"/>
    </source>
</evidence>
<protein>
    <submittedName>
        <fullName evidence="1">Uncharacterized protein</fullName>
    </submittedName>
</protein>
<evidence type="ECO:0000313" key="2">
    <source>
        <dbReference type="Proteomes" id="UP000199028"/>
    </source>
</evidence>
<reference evidence="2" key="1">
    <citation type="submission" date="2016-10" db="EMBL/GenBank/DDBJ databases">
        <authorList>
            <person name="Varghese N."/>
            <person name="Submissions S."/>
        </authorList>
    </citation>
    <scope>NUCLEOTIDE SEQUENCE [LARGE SCALE GENOMIC DNA]</scope>
    <source>
        <strain evidence="2">CGMCC 4.578</strain>
    </source>
</reference>
<dbReference type="RefSeq" id="WP_090063812.1">
    <property type="nucleotide sequence ID" value="NZ_FOFT01000002.1"/>
</dbReference>
<accession>A0A1H9F937</accession>